<dbReference type="Pfam" id="PF00486">
    <property type="entry name" value="Trans_reg_C"/>
    <property type="match status" value="1"/>
</dbReference>
<proteinExistence type="predicted"/>
<keyword evidence="4 7" id="KW-0238">DNA-binding</keyword>
<feature type="domain" description="OmpR/PhoB-type" evidence="9">
    <location>
        <begin position="127"/>
        <end position="226"/>
    </location>
</feature>
<comment type="caution">
    <text evidence="10">The sequence shown here is derived from an EMBL/GenBank/DDBJ whole genome shotgun (WGS) entry which is preliminary data.</text>
</comment>
<dbReference type="AlphaFoldDB" id="A0A855H0M1"/>
<evidence type="ECO:0000313" key="11">
    <source>
        <dbReference type="Proteomes" id="UP000233482"/>
    </source>
</evidence>
<evidence type="ECO:0000256" key="6">
    <source>
        <dbReference type="PROSITE-ProRule" id="PRU00169"/>
    </source>
</evidence>
<organism evidence="10 11">
    <name type="scientific">Macrococcoides caseolyticum</name>
    <dbReference type="NCBI Taxonomy" id="69966"/>
    <lineage>
        <taxon>Bacteria</taxon>
        <taxon>Bacillati</taxon>
        <taxon>Bacillota</taxon>
        <taxon>Bacilli</taxon>
        <taxon>Bacillales</taxon>
        <taxon>Staphylococcaceae</taxon>
        <taxon>Macrococcoides</taxon>
    </lineage>
</organism>
<dbReference type="GO" id="GO:0006355">
    <property type="term" value="P:regulation of DNA-templated transcription"/>
    <property type="evidence" value="ECO:0007669"/>
    <property type="project" value="InterPro"/>
</dbReference>
<keyword evidence="3" id="KW-0805">Transcription regulation</keyword>
<dbReference type="InterPro" id="IPR001867">
    <property type="entry name" value="OmpR/PhoB-type_DNA-bd"/>
</dbReference>
<dbReference type="GO" id="GO:0032993">
    <property type="term" value="C:protein-DNA complex"/>
    <property type="evidence" value="ECO:0007669"/>
    <property type="project" value="TreeGrafter"/>
</dbReference>
<dbReference type="EMBL" id="PIXC01000003">
    <property type="protein sequence ID" value="PKE27033.1"/>
    <property type="molecule type" value="Genomic_DNA"/>
</dbReference>
<keyword evidence="1 6" id="KW-0597">Phosphoprotein</keyword>
<dbReference type="GO" id="GO:0000976">
    <property type="term" value="F:transcription cis-regulatory region binding"/>
    <property type="evidence" value="ECO:0007669"/>
    <property type="project" value="TreeGrafter"/>
</dbReference>
<dbReference type="GO" id="GO:0005829">
    <property type="term" value="C:cytosol"/>
    <property type="evidence" value="ECO:0007669"/>
    <property type="project" value="TreeGrafter"/>
</dbReference>
<feature type="modified residue" description="4-aspartylphosphate" evidence="6">
    <location>
        <position position="53"/>
    </location>
</feature>
<keyword evidence="2" id="KW-0902">Two-component regulatory system</keyword>
<keyword evidence="5" id="KW-0804">Transcription</keyword>
<accession>A0A855H0M1</accession>
<dbReference type="SMART" id="SM00448">
    <property type="entry name" value="REC"/>
    <property type="match status" value="1"/>
</dbReference>
<dbReference type="CDD" id="cd00383">
    <property type="entry name" value="trans_reg_C"/>
    <property type="match status" value="1"/>
</dbReference>
<feature type="domain" description="Response regulatory" evidence="8">
    <location>
        <begin position="4"/>
        <end position="117"/>
    </location>
</feature>
<evidence type="ECO:0000259" key="9">
    <source>
        <dbReference type="PROSITE" id="PS51755"/>
    </source>
</evidence>
<dbReference type="Pfam" id="PF00072">
    <property type="entry name" value="Response_reg"/>
    <property type="match status" value="1"/>
</dbReference>
<evidence type="ECO:0000313" key="10">
    <source>
        <dbReference type="EMBL" id="PKE27033.1"/>
    </source>
</evidence>
<dbReference type="PROSITE" id="PS50110">
    <property type="entry name" value="RESPONSE_REGULATORY"/>
    <property type="match status" value="1"/>
</dbReference>
<dbReference type="InterPro" id="IPR036388">
    <property type="entry name" value="WH-like_DNA-bd_sf"/>
</dbReference>
<evidence type="ECO:0000256" key="5">
    <source>
        <dbReference type="ARBA" id="ARBA00023163"/>
    </source>
</evidence>
<evidence type="ECO:0000256" key="3">
    <source>
        <dbReference type="ARBA" id="ARBA00023015"/>
    </source>
</evidence>
<sequence length="228" mass="26467">MKQKLLVIEDDKSVQLLLTRIFEKQQYTTKIASNGKDGIFEVQNFNPDLIILDLGLPDIDGLEVINQLKQFSDTPILVLSARADSNEKVSCLDLGAEDYVTKPFDAEELLARVRVLIRRHFKMNEQEKYYVNGDLRIDYEGHKVYVGEQIIHLTPIEYRLIVLLSLNTGKVLTYNYILKEIWGQVMESELPSLRVFMTTLRKKIEKDPKNPEYIETHMSVGYQMNKII</sequence>
<dbReference type="Gene3D" id="3.40.50.2300">
    <property type="match status" value="1"/>
</dbReference>
<evidence type="ECO:0000259" key="8">
    <source>
        <dbReference type="PROSITE" id="PS50110"/>
    </source>
</evidence>
<dbReference type="PANTHER" id="PTHR48111:SF50">
    <property type="entry name" value="KDP OPERON TRANSCRIPTIONAL REGULATORY PROTEIN KDPE"/>
    <property type="match status" value="1"/>
</dbReference>
<evidence type="ECO:0000256" key="2">
    <source>
        <dbReference type="ARBA" id="ARBA00023012"/>
    </source>
</evidence>
<dbReference type="Gene3D" id="6.10.250.690">
    <property type="match status" value="1"/>
</dbReference>
<evidence type="ECO:0000256" key="7">
    <source>
        <dbReference type="PROSITE-ProRule" id="PRU01091"/>
    </source>
</evidence>
<dbReference type="Gene3D" id="1.10.10.10">
    <property type="entry name" value="Winged helix-like DNA-binding domain superfamily/Winged helix DNA-binding domain"/>
    <property type="match status" value="1"/>
</dbReference>
<feature type="DNA-binding region" description="OmpR/PhoB-type" evidence="7">
    <location>
        <begin position="127"/>
        <end position="226"/>
    </location>
</feature>
<dbReference type="SUPFAM" id="SSF52172">
    <property type="entry name" value="CheY-like"/>
    <property type="match status" value="1"/>
</dbReference>
<dbReference type="InterPro" id="IPR011006">
    <property type="entry name" value="CheY-like_superfamily"/>
</dbReference>
<dbReference type="InterPro" id="IPR001789">
    <property type="entry name" value="Sig_transdc_resp-reg_receiver"/>
</dbReference>
<dbReference type="PROSITE" id="PS51755">
    <property type="entry name" value="OMPR_PHOB"/>
    <property type="match status" value="1"/>
</dbReference>
<protein>
    <submittedName>
        <fullName evidence="10">DNA-binding response regulator</fullName>
    </submittedName>
</protein>
<dbReference type="SMART" id="SM00862">
    <property type="entry name" value="Trans_reg_C"/>
    <property type="match status" value="1"/>
</dbReference>
<dbReference type="GO" id="GO:0000156">
    <property type="term" value="F:phosphorelay response regulator activity"/>
    <property type="evidence" value="ECO:0007669"/>
    <property type="project" value="TreeGrafter"/>
</dbReference>
<name>A0A855H0M1_9STAP</name>
<reference evidence="10 11" key="1">
    <citation type="submission" date="2017-12" db="EMBL/GenBank/DDBJ databases">
        <title>Genomics of Macrococcus caseolyticus.</title>
        <authorList>
            <person name="MacFadyen A.C."/>
            <person name="Paterson G.K."/>
        </authorList>
    </citation>
    <scope>NUCLEOTIDE SEQUENCE [LARGE SCALE GENOMIC DNA]</scope>
    <source>
        <strain evidence="10 11">5788_EF188</strain>
    </source>
</reference>
<gene>
    <name evidence="10" type="ORF">CW686_02340</name>
</gene>
<dbReference type="PANTHER" id="PTHR48111">
    <property type="entry name" value="REGULATOR OF RPOS"/>
    <property type="match status" value="1"/>
</dbReference>
<dbReference type="InterPro" id="IPR039420">
    <property type="entry name" value="WalR-like"/>
</dbReference>
<evidence type="ECO:0000256" key="1">
    <source>
        <dbReference type="ARBA" id="ARBA00022553"/>
    </source>
</evidence>
<dbReference type="RefSeq" id="WP_086037894.1">
    <property type="nucleotide sequence ID" value="NZ_CP021058.1"/>
</dbReference>
<evidence type="ECO:0000256" key="4">
    <source>
        <dbReference type="ARBA" id="ARBA00023125"/>
    </source>
</evidence>
<dbReference type="Proteomes" id="UP000233482">
    <property type="component" value="Unassembled WGS sequence"/>
</dbReference>
<dbReference type="GeneID" id="61130557"/>